<organism evidence="1 2">
    <name type="scientific">Cladobotryum mycophilum</name>
    <dbReference type="NCBI Taxonomy" id="491253"/>
    <lineage>
        <taxon>Eukaryota</taxon>
        <taxon>Fungi</taxon>
        <taxon>Dikarya</taxon>
        <taxon>Ascomycota</taxon>
        <taxon>Pezizomycotina</taxon>
        <taxon>Sordariomycetes</taxon>
        <taxon>Hypocreomycetidae</taxon>
        <taxon>Hypocreales</taxon>
        <taxon>Hypocreaceae</taxon>
        <taxon>Cladobotryum</taxon>
    </lineage>
</organism>
<keyword evidence="2" id="KW-1185">Reference proteome</keyword>
<dbReference type="Proteomes" id="UP001338125">
    <property type="component" value="Unassembled WGS sequence"/>
</dbReference>
<evidence type="ECO:0000313" key="1">
    <source>
        <dbReference type="EMBL" id="KAK5989757.1"/>
    </source>
</evidence>
<comment type="caution">
    <text evidence="1">The sequence shown here is derived from an EMBL/GenBank/DDBJ whole genome shotgun (WGS) entry which is preliminary data.</text>
</comment>
<protein>
    <submittedName>
        <fullName evidence="1">Uncharacterized protein</fullName>
    </submittedName>
</protein>
<sequence>MVSIFDASRVKEGYAFENPTEYYTNLKFGGNRPAPVFSPQYGGIVAAEVTNRGLIPLSLPSETAESFDSLLRASVRIMLVPAEEAQRQHEGWTGRVDGSSYLHFIGRDYNIRQIYDSYSA</sequence>
<name>A0ABR0SC48_9HYPO</name>
<accession>A0ABR0SC48</accession>
<dbReference type="EMBL" id="JAVFKD010000014">
    <property type="protein sequence ID" value="KAK5989757.1"/>
    <property type="molecule type" value="Genomic_DNA"/>
</dbReference>
<gene>
    <name evidence="1" type="ORF">PT974_08017</name>
</gene>
<evidence type="ECO:0000313" key="2">
    <source>
        <dbReference type="Proteomes" id="UP001338125"/>
    </source>
</evidence>
<reference evidence="1 2" key="1">
    <citation type="submission" date="2024-01" db="EMBL/GenBank/DDBJ databases">
        <title>Complete genome of Cladobotryum mycophilum ATHUM6906.</title>
        <authorList>
            <person name="Christinaki A.C."/>
            <person name="Myridakis A.I."/>
            <person name="Kouvelis V.N."/>
        </authorList>
    </citation>
    <scope>NUCLEOTIDE SEQUENCE [LARGE SCALE GENOMIC DNA]</scope>
    <source>
        <strain evidence="1 2">ATHUM6906</strain>
    </source>
</reference>
<proteinExistence type="predicted"/>